<dbReference type="SUPFAM" id="SSF50249">
    <property type="entry name" value="Nucleic acid-binding proteins"/>
    <property type="match status" value="3"/>
</dbReference>
<dbReference type="EC" id="3.1.13.1" evidence="5"/>
<evidence type="ECO:0000256" key="15">
    <source>
        <dbReference type="ARBA" id="ARBA00046171"/>
    </source>
</evidence>
<organism evidence="19 20">
    <name type="scientific">Vicugna pacos</name>
    <name type="common">Alpaca</name>
    <name type="synonym">Lama pacos</name>
    <dbReference type="NCBI Taxonomy" id="30538"/>
    <lineage>
        <taxon>Eukaryota</taxon>
        <taxon>Metazoa</taxon>
        <taxon>Chordata</taxon>
        <taxon>Craniata</taxon>
        <taxon>Vertebrata</taxon>
        <taxon>Euteleostomi</taxon>
        <taxon>Mammalia</taxon>
        <taxon>Eutheria</taxon>
        <taxon>Laurasiatheria</taxon>
        <taxon>Artiodactyla</taxon>
        <taxon>Tylopoda</taxon>
        <taxon>Camelidae</taxon>
        <taxon>Vicugna</taxon>
    </lineage>
</organism>
<comment type="subunit">
    <text evidence="14">Component of the RNA exosome complex. The catalytically inactive RNA exosome core (Exo-9) complex is believed to associate with catalytic subunits EXOSC10, and DIS3 or DIS3L in cytoplasmic- and nuclear-specific RNA exosome complex forms.</text>
</comment>
<evidence type="ECO:0000256" key="10">
    <source>
        <dbReference type="ARBA" id="ARBA00022835"/>
    </source>
</evidence>
<comment type="subcellular location">
    <subcellularLocation>
        <location evidence="3">Cytoplasm</location>
    </subcellularLocation>
</comment>
<accession>A0ABM5DBM2</accession>
<comment type="similarity">
    <text evidence="4 16">Belongs to the RNR ribonuclease family.</text>
</comment>
<evidence type="ECO:0000256" key="7">
    <source>
        <dbReference type="ARBA" id="ARBA00022490"/>
    </source>
</evidence>
<keyword evidence="13" id="KW-0694">RNA-binding</keyword>
<evidence type="ECO:0000256" key="4">
    <source>
        <dbReference type="ARBA" id="ARBA00005785"/>
    </source>
</evidence>
<proteinExistence type="inferred from homology"/>
<dbReference type="Gene3D" id="2.40.50.690">
    <property type="match status" value="1"/>
</dbReference>
<keyword evidence="12" id="KW-0460">Magnesium</keyword>
<dbReference type="Gene3D" id="2.40.50.140">
    <property type="entry name" value="Nucleic acid-binding proteins"/>
    <property type="match status" value="1"/>
</dbReference>
<dbReference type="PANTHER" id="PTHR23355:SF30">
    <property type="entry name" value="DIS3-LIKE EXONUCLEASE 1"/>
    <property type="match status" value="1"/>
</dbReference>
<dbReference type="SMART" id="SM00955">
    <property type="entry name" value="RNB"/>
    <property type="match status" value="1"/>
</dbReference>
<dbReference type="PROSITE" id="PS01175">
    <property type="entry name" value="RIBONUCLEASE_II"/>
    <property type="match status" value="1"/>
</dbReference>
<protein>
    <recommendedName>
        <fullName evidence="6">DIS3-like exonuclease 1</fullName>
        <ecNumber evidence="5">3.1.13.1</ecNumber>
    </recommendedName>
</protein>
<evidence type="ECO:0000256" key="1">
    <source>
        <dbReference type="ARBA" id="ARBA00001849"/>
    </source>
</evidence>
<dbReference type="InterPro" id="IPR050180">
    <property type="entry name" value="RNR_Ribonuclease"/>
</dbReference>
<evidence type="ECO:0000256" key="17">
    <source>
        <dbReference type="SAM" id="MobiDB-lite"/>
    </source>
</evidence>
<dbReference type="RefSeq" id="XP_072818304.1">
    <property type="nucleotide sequence ID" value="XM_072962203.1"/>
</dbReference>
<dbReference type="Pfam" id="PF17849">
    <property type="entry name" value="OB_Dis3"/>
    <property type="match status" value="1"/>
</dbReference>
<comment type="cofactor">
    <cofactor evidence="2">
        <name>Mg(2+)</name>
        <dbReference type="ChEBI" id="CHEBI:18420"/>
    </cofactor>
</comment>
<dbReference type="Gene3D" id="2.40.50.700">
    <property type="match status" value="1"/>
</dbReference>
<dbReference type="RefSeq" id="XP_072818305.1">
    <property type="nucleotide sequence ID" value="XM_072962204.1"/>
</dbReference>
<gene>
    <name evidence="20 21" type="primary">DIS3L</name>
</gene>
<evidence type="ECO:0000256" key="5">
    <source>
        <dbReference type="ARBA" id="ARBA00012163"/>
    </source>
</evidence>
<evidence type="ECO:0000313" key="20">
    <source>
        <dbReference type="RefSeq" id="XP_072818304.1"/>
    </source>
</evidence>
<evidence type="ECO:0000256" key="2">
    <source>
        <dbReference type="ARBA" id="ARBA00001946"/>
    </source>
</evidence>
<comment type="catalytic activity">
    <reaction evidence="1">
        <text>Exonucleolytic cleavage in the 3'- to 5'-direction to yield nucleoside 5'-phosphates.</text>
        <dbReference type="EC" id="3.1.13.1"/>
    </reaction>
</comment>
<keyword evidence="19" id="KW-1185">Reference proteome</keyword>
<dbReference type="InterPro" id="IPR022966">
    <property type="entry name" value="RNase_II/R_CS"/>
</dbReference>
<feature type="domain" description="RNB" evidence="18">
    <location>
        <begin position="407"/>
        <end position="759"/>
    </location>
</feature>
<evidence type="ECO:0000256" key="9">
    <source>
        <dbReference type="ARBA" id="ARBA00022801"/>
    </source>
</evidence>
<dbReference type="InterPro" id="IPR033770">
    <property type="entry name" value="RRP44_S1"/>
</dbReference>
<dbReference type="InterPro" id="IPR012340">
    <property type="entry name" value="NA-bd_OB-fold"/>
</dbReference>
<dbReference type="Proteomes" id="UP001652581">
    <property type="component" value="Chromosome 6"/>
</dbReference>
<dbReference type="InterPro" id="IPR001900">
    <property type="entry name" value="RNase_II/R"/>
</dbReference>
<comment type="function">
    <text evidence="15">Catalytic component of the RNA exosome complex which has 3'-&gt;5' exoribonuclease activity and participates in a multitude of cellular RNA processing and degradation events. In the cytoplasm, the RNA exosome complex is involved in general mRNA turnover and specifically degrades inherently unstable mRNAs containing AU-rich elements (AREs) within their 3' untranslated regions, and in RNA surveillance pathways, preventing translation of aberrant mRNAs. It seems to be involved in degradation of histone mRNA.</text>
</comment>
<evidence type="ECO:0000313" key="19">
    <source>
        <dbReference type="Proteomes" id="UP001652581"/>
    </source>
</evidence>
<keyword evidence="7" id="KW-0963">Cytoplasm</keyword>
<dbReference type="Pfam" id="PF17215">
    <property type="entry name" value="Rrp44_S1"/>
    <property type="match status" value="1"/>
</dbReference>
<keyword evidence="10" id="KW-0271">Exosome</keyword>
<reference evidence="20 21" key="1">
    <citation type="submission" date="2025-05" db="UniProtKB">
        <authorList>
            <consortium name="RefSeq"/>
        </authorList>
    </citation>
    <scope>IDENTIFICATION</scope>
</reference>
<dbReference type="InterPro" id="IPR033771">
    <property type="entry name" value="Rrp44_CSD1"/>
</dbReference>
<name>A0ABM5DBM2_VICPA</name>
<keyword evidence="8" id="KW-0540">Nuclease</keyword>
<dbReference type="Gene3D" id="3.40.50.1010">
    <property type="entry name" value="5'-nuclease"/>
    <property type="match status" value="1"/>
</dbReference>
<dbReference type="Pfam" id="PF17216">
    <property type="entry name" value="Rrp44_CSD1"/>
    <property type="match status" value="1"/>
</dbReference>
<keyword evidence="9" id="KW-0378">Hydrolase</keyword>
<feature type="region of interest" description="Disordered" evidence="17">
    <location>
        <begin position="249"/>
        <end position="274"/>
    </location>
</feature>
<dbReference type="InterPro" id="IPR041505">
    <property type="entry name" value="Dis3_CSD2"/>
</dbReference>
<dbReference type="CDD" id="cd09862">
    <property type="entry name" value="PIN_Rrp44-like"/>
    <property type="match status" value="1"/>
</dbReference>
<sequence>MIPDWKIVQDYLEILEFPELKGIIFMQTACQAVQHQRGRRQYNKLRNLLKDARHDCVLFANEFQQSCYLPRERGESMEKWQSRSIYSAAVWYYHHCQDRMPIVMVTEDEETIQQYGSDTEGVFVVSFKDYLDNFWPDLKAAHELCESILQSRRERENESQESHGKEYAEHLPLEVLEAGIKSGRYIQGILNVNKHRAQTEAFVRLQGASSKDSDLISDILIHGMKARNRSIHGDVVVVELLPKNEWKGRTTALGESDSDDKASGEAPSEPMPTGRVVGILQKNWRDYVVTFPSREEVQSQGKNAQKILVTPWDYRIPKIRISTQQAEALQDFRVVVRIDSWESTSVYPNGHFVRVLGRIGDLEGEIATILVENSISVAPFSEAQMCEMPVNTPENPWKVSSEEERERKDLRRTHLVFSIDPRGCEDVDDALSVRALDNGSLELGVHIADVTHFVAPHSYIDIEARMRATTYYLADRRYDMLPSILSADVCSLLGGVDRYAVSVMWELDKTSYEIKKVWYGRTIIRSAYKLFYEAAQELLDGNIHVVDDIPEFRDLDEKSRQAKLDELVWAIGKLTDIARHVRAKRDRCGALELEGVEVRVQLDEKKNIHDLIPKQPLEVHETVAECMILANHWVARKIWESFPHQALLRRHPPPHQEFFSELRECAKAKGFFIDTRSNKTLADSLDNAKDPNDPIVNKLLRSMATQAMSNALYFSTGSCAEEEFHHYGLALDKYTHFTSPIRRYSDIIVHRLLMAAISKDKKMESKENLFSNKDLEELCRHINNRNRAAQRSQKQSTELFQCMYFRDKDPETEERCVSDGVIYSIRTNGVLVFIPRFGIKGAAYLKNKDGLVISCGPDSHCEWKPGSLQRFQDRITSTTTGGESVTFRLFDHVTVRISVQASRCHSDTIRLEIISNEPYVMPDTELCQQGSLLLKSDLVKEVTRSVEEAQLAQEVTVDVIEEDCQKYCQTKGRSLYTLLEEIRDLALLDVSNSYGI</sequence>
<dbReference type="GeneID" id="102536912"/>
<evidence type="ECO:0000256" key="8">
    <source>
        <dbReference type="ARBA" id="ARBA00022722"/>
    </source>
</evidence>
<evidence type="ECO:0000313" key="21">
    <source>
        <dbReference type="RefSeq" id="XP_072818305.1"/>
    </source>
</evidence>
<evidence type="ECO:0000256" key="3">
    <source>
        <dbReference type="ARBA" id="ARBA00004496"/>
    </source>
</evidence>
<dbReference type="PANTHER" id="PTHR23355">
    <property type="entry name" value="RIBONUCLEASE"/>
    <property type="match status" value="1"/>
</dbReference>
<keyword evidence="11" id="KW-0269">Exonuclease</keyword>
<evidence type="ECO:0000256" key="12">
    <source>
        <dbReference type="ARBA" id="ARBA00022842"/>
    </source>
</evidence>
<evidence type="ECO:0000256" key="13">
    <source>
        <dbReference type="ARBA" id="ARBA00022884"/>
    </source>
</evidence>
<evidence type="ECO:0000256" key="16">
    <source>
        <dbReference type="RuleBase" id="RU003901"/>
    </source>
</evidence>
<evidence type="ECO:0000256" key="11">
    <source>
        <dbReference type="ARBA" id="ARBA00022839"/>
    </source>
</evidence>
<evidence type="ECO:0000256" key="6">
    <source>
        <dbReference type="ARBA" id="ARBA00016366"/>
    </source>
</evidence>
<evidence type="ECO:0000256" key="14">
    <source>
        <dbReference type="ARBA" id="ARBA00026010"/>
    </source>
</evidence>
<evidence type="ECO:0000259" key="18">
    <source>
        <dbReference type="SMART" id="SM00955"/>
    </source>
</evidence>
<dbReference type="Pfam" id="PF00773">
    <property type="entry name" value="RNB"/>
    <property type="match status" value="1"/>
</dbReference>